<dbReference type="Proteomes" id="UP001153076">
    <property type="component" value="Unassembled WGS sequence"/>
</dbReference>
<keyword evidence="5" id="KW-0067">ATP-binding</keyword>
<protein>
    <recommendedName>
        <fullName evidence="7">Protein kinase domain-containing protein</fullName>
    </recommendedName>
</protein>
<dbReference type="InterPro" id="IPR011009">
    <property type="entry name" value="Kinase-like_dom_sf"/>
</dbReference>
<dbReference type="Pfam" id="PF00069">
    <property type="entry name" value="Pkinase"/>
    <property type="match status" value="1"/>
</dbReference>
<gene>
    <name evidence="8" type="ORF">Cgig2_032064</name>
</gene>
<evidence type="ECO:0000256" key="6">
    <source>
        <dbReference type="SAM" id="MobiDB-lite"/>
    </source>
</evidence>
<dbReference type="EMBL" id="JAKOGI010000514">
    <property type="protein sequence ID" value="KAJ8433853.1"/>
    <property type="molecule type" value="Genomic_DNA"/>
</dbReference>
<accession>A0A9Q1JZ97</accession>
<evidence type="ECO:0000259" key="7">
    <source>
        <dbReference type="PROSITE" id="PS50011"/>
    </source>
</evidence>
<organism evidence="8 9">
    <name type="scientific">Carnegiea gigantea</name>
    <dbReference type="NCBI Taxonomy" id="171969"/>
    <lineage>
        <taxon>Eukaryota</taxon>
        <taxon>Viridiplantae</taxon>
        <taxon>Streptophyta</taxon>
        <taxon>Embryophyta</taxon>
        <taxon>Tracheophyta</taxon>
        <taxon>Spermatophyta</taxon>
        <taxon>Magnoliopsida</taxon>
        <taxon>eudicotyledons</taxon>
        <taxon>Gunneridae</taxon>
        <taxon>Pentapetalae</taxon>
        <taxon>Caryophyllales</taxon>
        <taxon>Cactineae</taxon>
        <taxon>Cactaceae</taxon>
        <taxon>Cactoideae</taxon>
        <taxon>Echinocereeae</taxon>
        <taxon>Carnegiea</taxon>
    </lineage>
</organism>
<comment type="caution">
    <text evidence="8">The sequence shown here is derived from an EMBL/GenBank/DDBJ whole genome shotgun (WGS) entry which is preliminary data.</text>
</comment>
<dbReference type="InterPro" id="IPR000719">
    <property type="entry name" value="Prot_kinase_dom"/>
</dbReference>
<feature type="domain" description="Protein kinase" evidence="7">
    <location>
        <begin position="1"/>
        <end position="211"/>
    </location>
</feature>
<dbReference type="Gene3D" id="1.10.510.10">
    <property type="entry name" value="Transferase(Phosphotransferase) domain 1"/>
    <property type="match status" value="1"/>
</dbReference>
<dbReference type="SMART" id="SM00220">
    <property type="entry name" value="S_TKc"/>
    <property type="match status" value="1"/>
</dbReference>
<keyword evidence="3" id="KW-0547">Nucleotide-binding</keyword>
<dbReference type="PROSITE" id="PS00108">
    <property type="entry name" value="PROTEIN_KINASE_ST"/>
    <property type="match status" value="1"/>
</dbReference>
<dbReference type="GO" id="GO:0004674">
    <property type="term" value="F:protein serine/threonine kinase activity"/>
    <property type="evidence" value="ECO:0007669"/>
    <property type="project" value="UniProtKB-KW"/>
</dbReference>
<evidence type="ECO:0000313" key="8">
    <source>
        <dbReference type="EMBL" id="KAJ8433853.1"/>
    </source>
</evidence>
<sequence>MVEVHIRRIYVMYGVLLIREHLGRIYAAEIVSAVGYLHANGIMHRDLKPENILLDADGHVKLTDFGLAKQFDDTTRANSMCGTTEYMAPEIIMGKAMTRLLIGGVSAFFCMKCSPESWLKRDADAFLRLFTFFQQPFTGGNRHKIQQKITKDMLKLPTFLSSEAHSLLKGRDPSKHLGSGSDGSSPSTGTREKKDSLFENFNYCRPQTIIS</sequence>
<evidence type="ECO:0000256" key="5">
    <source>
        <dbReference type="ARBA" id="ARBA00022840"/>
    </source>
</evidence>
<proteinExistence type="predicted"/>
<dbReference type="AlphaFoldDB" id="A0A9Q1JZ97"/>
<keyword evidence="2" id="KW-0808">Transferase</keyword>
<reference evidence="8" key="1">
    <citation type="submission" date="2022-04" db="EMBL/GenBank/DDBJ databases">
        <title>Carnegiea gigantea Genome sequencing and assembly v2.</title>
        <authorList>
            <person name="Copetti D."/>
            <person name="Sanderson M.J."/>
            <person name="Burquez A."/>
            <person name="Wojciechowski M.F."/>
        </authorList>
    </citation>
    <scope>NUCLEOTIDE SEQUENCE</scope>
    <source>
        <strain evidence="8">SGP5-SGP5p</strain>
        <tissue evidence="8">Aerial part</tissue>
    </source>
</reference>
<keyword evidence="4" id="KW-0418">Kinase</keyword>
<dbReference type="OrthoDB" id="63267at2759"/>
<evidence type="ECO:0000256" key="2">
    <source>
        <dbReference type="ARBA" id="ARBA00022679"/>
    </source>
</evidence>
<keyword evidence="1" id="KW-0723">Serine/threonine-protein kinase</keyword>
<keyword evidence="9" id="KW-1185">Reference proteome</keyword>
<dbReference type="PROSITE" id="PS50011">
    <property type="entry name" value="PROTEIN_KINASE_DOM"/>
    <property type="match status" value="1"/>
</dbReference>
<dbReference type="GO" id="GO:0005524">
    <property type="term" value="F:ATP binding"/>
    <property type="evidence" value="ECO:0007669"/>
    <property type="project" value="UniProtKB-KW"/>
</dbReference>
<dbReference type="FunFam" id="1.10.510.10:FF:000551">
    <property type="entry name" value="Non-specific serine/threonine protein kinase"/>
    <property type="match status" value="1"/>
</dbReference>
<evidence type="ECO:0000256" key="1">
    <source>
        <dbReference type="ARBA" id="ARBA00022527"/>
    </source>
</evidence>
<name>A0A9Q1JZ97_9CARY</name>
<feature type="compositionally biased region" description="Low complexity" evidence="6">
    <location>
        <begin position="178"/>
        <end position="189"/>
    </location>
</feature>
<dbReference type="PANTHER" id="PTHR24351">
    <property type="entry name" value="RIBOSOMAL PROTEIN S6 KINASE"/>
    <property type="match status" value="1"/>
</dbReference>
<evidence type="ECO:0000256" key="3">
    <source>
        <dbReference type="ARBA" id="ARBA00022741"/>
    </source>
</evidence>
<evidence type="ECO:0000256" key="4">
    <source>
        <dbReference type="ARBA" id="ARBA00022777"/>
    </source>
</evidence>
<dbReference type="InterPro" id="IPR008271">
    <property type="entry name" value="Ser/Thr_kinase_AS"/>
</dbReference>
<evidence type="ECO:0000313" key="9">
    <source>
        <dbReference type="Proteomes" id="UP001153076"/>
    </source>
</evidence>
<feature type="region of interest" description="Disordered" evidence="6">
    <location>
        <begin position="170"/>
        <end position="194"/>
    </location>
</feature>
<dbReference type="SUPFAM" id="SSF56112">
    <property type="entry name" value="Protein kinase-like (PK-like)"/>
    <property type="match status" value="1"/>
</dbReference>